<dbReference type="SUPFAM" id="SSF48300">
    <property type="entry name" value="Ribosomal protein L7/12, oligomerisation (N-terminal) domain"/>
    <property type="match status" value="1"/>
</dbReference>
<dbReference type="PANTHER" id="PTHR45987">
    <property type="entry name" value="39S RIBOSOMAL PROTEIN L12"/>
    <property type="match status" value="1"/>
</dbReference>
<keyword evidence="2 4" id="KW-0689">Ribosomal protein</keyword>
<dbReference type="Gene3D" id="1.20.5.710">
    <property type="entry name" value="Single helix bin"/>
    <property type="match status" value="1"/>
</dbReference>
<dbReference type="AlphaFoldDB" id="A0A1G2I0V6"/>
<evidence type="ECO:0000256" key="1">
    <source>
        <dbReference type="ARBA" id="ARBA00007197"/>
    </source>
</evidence>
<evidence type="ECO:0000313" key="8">
    <source>
        <dbReference type="Proteomes" id="UP000178820"/>
    </source>
</evidence>
<dbReference type="InterPro" id="IPR014719">
    <property type="entry name" value="Ribosomal_bL12_C/ClpS-like"/>
</dbReference>
<dbReference type="STRING" id="1802207.A3D44_00675"/>
<name>A0A1G2I0V6_9BACT</name>
<feature type="domain" description="Large ribosomal subunit protein bL12 oligomerization" evidence="6">
    <location>
        <begin position="15"/>
        <end position="60"/>
    </location>
</feature>
<dbReference type="CDD" id="cd00387">
    <property type="entry name" value="Ribosomal_L7_L12"/>
    <property type="match status" value="1"/>
</dbReference>
<gene>
    <name evidence="4" type="primary">rplL</name>
    <name evidence="7" type="ORF">A3D44_00675</name>
</gene>
<dbReference type="HAMAP" id="MF_00368">
    <property type="entry name" value="Ribosomal_bL12"/>
    <property type="match status" value="1"/>
</dbReference>
<protein>
    <recommendedName>
        <fullName evidence="4">Large ribosomal subunit protein bL12</fullName>
    </recommendedName>
</protein>
<dbReference type="InterPro" id="IPR036235">
    <property type="entry name" value="Ribosomal_bL12_oligo_N_sf"/>
</dbReference>
<evidence type="ECO:0000256" key="4">
    <source>
        <dbReference type="HAMAP-Rule" id="MF_00368"/>
    </source>
</evidence>
<comment type="caution">
    <text evidence="7">The sequence shown here is derived from an EMBL/GenBank/DDBJ whole genome shotgun (WGS) entry which is preliminary data.</text>
</comment>
<evidence type="ECO:0000259" key="5">
    <source>
        <dbReference type="Pfam" id="PF00542"/>
    </source>
</evidence>
<comment type="function">
    <text evidence="4">Forms part of the ribosomal stalk which helps the ribosome interact with GTP-bound translation factors. Is thus essential for accurate translation.</text>
</comment>
<sequence>MAEEKQNIEVPEKFKDLVKKVEEMSIVELAELVKVLEGKFGVSAAAPVAVAAAAGPAEEAKTSFNVELKEVGAQKIEVIKVVRDITQKGLKESKDLVDAAAAAPQMVKEGVKKEEADEMKKKFEAAGAKVEIK</sequence>
<dbReference type="Gene3D" id="3.30.1390.10">
    <property type="match status" value="1"/>
</dbReference>
<accession>A0A1G2I0V6</accession>
<comment type="subunit">
    <text evidence="4">Homodimer. Part of the ribosomal stalk of the 50S ribosomal subunit. Forms a multimeric L10(L12)X complex, where L10 forms an elongated spine to which 2 to 4 L12 dimers bind in a sequential fashion. Binds GTP-bound translation factors.</text>
</comment>
<comment type="similarity">
    <text evidence="1 4">Belongs to the bacterial ribosomal protein bL12 family.</text>
</comment>
<evidence type="ECO:0000313" key="7">
    <source>
        <dbReference type="EMBL" id="OGZ68442.1"/>
    </source>
</evidence>
<dbReference type="Pfam" id="PF00542">
    <property type="entry name" value="Ribosomal_L12"/>
    <property type="match status" value="1"/>
</dbReference>
<dbReference type="SUPFAM" id="SSF54736">
    <property type="entry name" value="ClpS-like"/>
    <property type="match status" value="1"/>
</dbReference>
<dbReference type="Proteomes" id="UP000178820">
    <property type="component" value="Unassembled WGS sequence"/>
</dbReference>
<dbReference type="InterPro" id="IPR013823">
    <property type="entry name" value="Ribosomal_bL12_C"/>
</dbReference>
<dbReference type="FunFam" id="3.30.1390.10:FF:000001">
    <property type="entry name" value="50S ribosomal protein L7/L12"/>
    <property type="match status" value="1"/>
</dbReference>
<dbReference type="GO" id="GO:0022625">
    <property type="term" value="C:cytosolic large ribosomal subunit"/>
    <property type="evidence" value="ECO:0007669"/>
    <property type="project" value="TreeGrafter"/>
</dbReference>
<dbReference type="GO" id="GO:0006412">
    <property type="term" value="P:translation"/>
    <property type="evidence" value="ECO:0007669"/>
    <property type="project" value="UniProtKB-UniRule"/>
</dbReference>
<dbReference type="EMBL" id="MHOT01000022">
    <property type="protein sequence ID" value="OGZ68442.1"/>
    <property type="molecule type" value="Genomic_DNA"/>
</dbReference>
<dbReference type="Pfam" id="PF16320">
    <property type="entry name" value="Ribosomal_L12_N"/>
    <property type="match status" value="1"/>
</dbReference>
<proteinExistence type="inferred from homology"/>
<dbReference type="GO" id="GO:0003735">
    <property type="term" value="F:structural constituent of ribosome"/>
    <property type="evidence" value="ECO:0007669"/>
    <property type="project" value="InterPro"/>
</dbReference>
<dbReference type="InterPro" id="IPR008932">
    <property type="entry name" value="Ribosomal_bL12_oligo"/>
</dbReference>
<dbReference type="InterPro" id="IPR000206">
    <property type="entry name" value="Ribosomal_bL12"/>
</dbReference>
<dbReference type="GO" id="GO:0003729">
    <property type="term" value="F:mRNA binding"/>
    <property type="evidence" value="ECO:0007669"/>
    <property type="project" value="TreeGrafter"/>
</dbReference>
<keyword evidence="3 4" id="KW-0687">Ribonucleoprotein</keyword>
<dbReference type="PANTHER" id="PTHR45987:SF4">
    <property type="entry name" value="LARGE RIBOSOMAL SUBUNIT PROTEIN BL12M"/>
    <property type="match status" value="1"/>
</dbReference>
<evidence type="ECO:0000256" key="3">
    <source>
        <dbReference type="ARBA" id="ARBA00023274"/>
    </source>
</evidence>
<evidence type="ECO:0000256" key="2">
    <source>
        <dbReference type="ARBA" id="ARBA00022980"/>
    </source>
</evidence>
<evidence type="ECO:0000259" key="6">
    <source>
        <dbReference type="Pfam" id="PF16320"/>
    </source>
</evidence>
<feature type="domain" description="Large ribosomal subunit protein bL12 C-terminal" evidence="5">
    <location>
        <begin position="64"/>
        <end position="133"/>
    </location>
</feature>
<reference evidence="7 8" key="1">
    <citation type="journal article" date="2016" name="Nat. Commun.">
        <title>Thousands of microbial genomes shed light on interconnected biogeochemical processes in an aquifer system.</title>
        <authorList>
            <person name="Anantharaman K."/>
            <person name="Brown C.T."/>
            <person name="Hug L.A."/>
            <person name="Sharon I."/>
            <person name="Castelle C.J."/>
            <person name="Probst A.J."/>
            <person name="Thomas B.C."/>
            <person name="Singh A."/>
            <person name="Wilkins M.J."/>
            <person name="Karaoz U."/>
            <person name="Brodie E.L."/>
            <person name="Williams K.H."/>
            <person name="Hubbard S.S."/>
            <person name="Banfield J.F."/>
        </authorList>
    </citation>
    <scope>NUCLEOTIDE SEQUENCE [LARGE SCALE GENOMIC DNA]</scope>
</reference>
<organism evidence="7 8">
    <name type="scientific">Candidatus Staskawiczbacteria bacterium RIFCSPHIGHO2_02_FULL_42_22</name>
    <dbReference type="NCBI Taxonomy" id="1802207"/>
    <lineage>
        <taxon>Bacteria</taxon>
        <taxon>Candidatus Staskawicziibacteriota</taxon>
    </lineage>
</organism>
<dbReference type="NCBIfam" id="TIGR00855">
    <property type="entry name" value="L12"/>
    <property type="match status" value="1"/>
</dbReference>